<sequence>MAKNKDDIKYGSSQARLSEDEAVRVAYKHGTPLEGGKIAESETIDMFSSARNISKPTHSSDSHNSQQQQQQRHTGEGEGEAREVSGSNTNFSTGAPRLPHEGPPPAMGHKF</sequence>
<feature type="compositionally biased region" description="Polar residues" evidence="1">
    <location>
        <begin position="49"/>
        <end position="65"/>
    </location>
</feature>
<feature type="compositionally biased region" description="Basic and acidic residues" evidence="1">
    <location>
        <begin position="73"/>
        <end position="83"/>
    </location>
</feature>
<dbReference type="EMBL" id="JAAIUW010000007">
    <property type="protein sequence ID" value="KAF7822497.1"/>
    <property type="molecule type" value="Genomic_DNA"/>
</dbReference>
<proteinExistence type="predicted"/>
<organism evidence="2 3">
    <name type="scientific">Senna tora</name>
    <dbReference type="NCBI Taxonomy" id="362788"/>
    <lineage>
        <taxon>Eukaryota</taxon>
        <taxon>Viridiplantae</taxon>
        <taxon>Streptophyta</taxon>
        <taxon>Embryophyta</taxon>
        <taxon>Tracheophyta</taxon>
        <taxon>Spermatophyta</taxon>
        <taxon>Magnoliopsida</taxon>
        <taxon>eudicotyledons</taxon>
        <taxon>Gunneridae</taxon>
        <taxon>Pentapetalae</taxon>
        <taxon>rosids</taxon>
        <taxon>fabids</taxon>
        <taxon>Fabales</taxon>
        <taxon>Fabaceae</taxon>
        <taxon>Caesalpinioideae</taxon>
        <taxon>Cassia clade</taxon>
        <taxon>Senna</taxon>
    </lineage>
</organism>
<accession>A0A834TJM1</accession>
<reference evidence="2" key="1">
    <citation type="submission" date="2020-09" db="EMBL/GenBank/DDBJ databases">
        <title>Genome-Enabled Discovery of Anthraquinone Biosynthesis in Senna tora.</title>
        <authorList>
            <person name="Kang S.-H."/>
            <person name="Pandey R.P."/>
            <person name="Lee C.-M."/>
            <person name="Sim J.-S."/>
            <person name="Jeong J.-T."/>
            <person name="Choi B.-S."/>
            <person name="Jung M."/>
            <person name="Ginzburg D."/>
            <person name="Zhao K."/>
            <person name="Won S.Y."/>
            <person name="Oh T.-J."/>
            <person name="Yu Y."/>
            <person name="Kim N.-H."/>
            <person name="Lee O.R."/>
            <person name="Lee T.-H."/>
            <person name="Bashyal P."/>
            <person name="Kim T.-S."/>
            <person name="Lee W.-H."/>
            <person name="Kawkins C."/>
            <person name="Kim C.-K."/>
            <person name="Kim J.S."/>
            <person name="Ahn B.O."/>
            <person name="Rhee S.Y."/>
            <person name="Sohng J.K."/>
        </authorList>
    </citation>
    <scope>NUCLEOTIDE SEQUENCE</scope>
    <source>
        <tissue evidence="2">Leaf</tissue>
    </source>
</reference>
<evidence type="ECO:0000313" key="3">
    <source>
        <dbReference type="Proteomes" id="UP000634136"/>
    </source>
</evidence>
<feature type="region of interest" description="Disordered" evidence="1">
    <location>
        <begin position="1"/>
        <end position="21"/>
    </location>
</feature>
<comment type="caution">
    <text evidence="2">The sequence shown here is derived from an EMBL/GenBank/DDBJ whole genome shotgun (WGS) entry which is preliminary data.</text>
</comment>
<keyword evidence="3" id="KW-1185">Reference proteome</keyword>
<dbReference type="GO" id="GO:0010162">
    <property type="term" value="P:seed dormancy process"/>
    <property type="evidence" value="ECO:0007669"/>
    <property type="project" value="InterPro"/>
</dbReference>
<protein>
    <submittedName>
        <fullName evidence="2">Seed maturation protein</fullName>
    </submittedName>
</protein>
<evidence type="ECO:0000313" key="2">
    <source>
        <dbReference type="EMBL" id="KAF7822497.1"/>
    </source>
</evidence>
<dbReference type="InterPro" id="IPR044984">
    <property type="entry name" value="SMP1"/>
</dbReference>
<dbReference type="Proteomes" id="UP000634136">
    <property type="component" value="Unassembled WGS sequence"/>
</dbReference>
<dbReference type="PANTHER" id="PTHR37732">
    <property type="entry name" value="OS08G0104400 PROTEIN"/>
    <property type="match status" value="1"/>
</dbReference>
<gene>
    <name evidence="2" type="ORF">G2W53_020641</name>
</gene>
<name>A0A834TJM1_9FABA</name>
<dbReference type="AlphaFoldDB" id="A0A834TJM1"/>
<dbReference type="OrthoDB" id="1653447at2759"/>
<feature type="compositionally biased region" description="Pro residues" evidence="1">
    <location>
        <begin position="101"/>
        <end position="111"/>
    </location>
</feature>
<evidence type="ECO:0000256" key="1">
    <source>
        <dbReference type="SAM" id="MobiDB-lite"/>
    </source>
</evidence>
<dbReference type="PANTHER" id="PTHR37732:SF2">
    <property type="entry name" value="SEED MATURATION PROTEIN 1"/>
    <property type="match status" value="1"/>
</dbReference>
<feature type="region of interest" description="Disordered" evidence="1">
    <location>
        <begin position="33"/>
        <end position="111"/>
    </location>
</feature>